<dbReference type="AlphaFoldDB" id="A0A0E9VA33"/>
<reference evidence="1" key="2">
    <citation type="journal article" date="2015" name="Fish Shellfish Immunol.">
        <title>Early steps in the European eel (Anguilla anguilla)-Vibrio vulnificus interaction in the gills: Role of the RtxA13 toxin.</title>
        <authorList>
            <person name="Callol A."/>
            <person name="Pajuelo D."/>
            <person name="Ebbesson L."/>
            <person name="Teles M."/>
            <person name="MacKenzie S."/>
            <person name="Amaro C."/>
        </authorList>
    </citation>
    <scope>NUCLEOTIDE SEQUENCE</scope>
</reference>
<name>A0A0E9VA33_ANGAN</name>
<evidence type="ECO:0000313" key="1">
    <source>
        <dbReference type="EMBL" id="JAH74902.1"/>
    </source>
</evidence>
<accession>A0A0E9VA33</accession>
<organism evidence="1">
    <name type="scientific">Anguilla anguilla</name>
    <name type="common">European freshwater eel</name>
    <name type="synonym">Muraena anguilla</name>
    <dbReference type="NCBI Taxonomy" id="7936"/>
    <lineage>
        <taxon>Eukaryota</taxon>
        <taxon>Metazoa</taxon>
        <taxon>Chordata</taxon>
        <taxon>Craniata</taxon>
        <taxon>Vertebrata</taxon>
        <taxon>Euteleostomi</taxon>
        <taxon>Actinopterygii</taxon>
        <taxon>Neopterygii</taxon>
        <taxon>Teleostei</taxon>
        <taxon>Anguilliformes</taxon>
        <taxon>Anguillidae</taxon>
        <taxon>Anguilla</taxon>
    </lineage>
</organism>
<protein>
    <submittedName>
        <fullName evidence="1">Uncharacterized protein</fullName>
    </submittedName>
</protein>
<proteinExistence type="predicted"/>
<sequence length="32" mass="3515">MLLGILRRKGGQSFTMSPGPRRLLVDTSIARS</sequence>
<reference evidence="1" key="1">
    <citation type="submission" date="2014-11" db="EMBL/GenBank/DDBJ databases">
        <authorList>
            <person name="Amaro Gonzalez C."/>
        </authorList>
    </citation>
    <scope>NUCLEOTIDE SEQUENCE</scope>
</reference>
<dbReference type="EMBL" id="GBXM01033675">
    <property type="protein sequence ID" value="JAH74902.1"/>
    <property type="molecule type" value="Transcribed_RNA"/>
</dbReference>